<dbReference type="AlphaFoldDB" id="A0A015IKU8"/>
<organism evidence="7 8">
    <name type="scientific">Rhizophagus irregularis (strain DAOM 197198w)</name>
    <name type="common">Glomus intraradices</name>
    <dbReference type="NCBI Taxonomy" id="1432141"/>
    <lineage>
        <taxon>Eukaryota</taxon>
        <taxon>Fungi</taxon>
        <taxon>Fungi incertae sedis</taxon>
        <taxon>Mucoromycota</taxon>
        <taxon>Glomeromycotina</taxon>
        <taxon>Glomeromycetes</taxon>
        <taxon>Glomerales</taxon>
        <taxon>Glomeraceae</taxon>
        <taxon>Rhizophagus</taxon>
    </lineage>
</organism>
<gene>
    <name evidence="7" type="ORF">RirG_231710</name>
</gene>
<evidence type="ECO:0000256" key="5">
    <source>
        <dbReference type="ARBA" id="ARBA00023295"/>
    </source>
</evidence>
<evidence type="ECO:0000256" key="2">
    <source>
        <dbReference type="ARBA" id="ARBA00005641"/>
    </source>
</evidence>
<dbReference type="Pfam" id="PF26410">
    <property type="entry name" value="GH5_mannosidase"/>
    <property type="match status" value="1"/>
</dbReference>
<proteinExistence type="inferred from homology"/>
<feature type="domain" description="Glycoside hydrolase family 5" evidence="6">
    <location>
        <begin position="61"/>
        <end position="468"/>
    </location>
</feature>
<dbReference type="OrthoDB" id="406631at2759"/>
<dbReference type="PANTHER" id="PTHR31451:SF40">
    <property type="entry name" value="GLYCOSIDE HYDROLASE FAMILY 5 DOMAIN-CONTAINING PROTEIN"/>
    <property type="match status" value="1"/>
</dbReference>
<name>A0A015IKU8_RHIIW</name>
<evidence type="ECO:0000313" key="8">
    <source>
        <dbReference type="Proteomes" id="UP000022910"/>
    </source>
</evidence>
<evidence type="ECO:0000256" key="1">
    <source>
        <dbReference type="ARBA" id="ARBA00001678"/>
    </source>
</evidence>
<dbReference type="GO" id="GO:0016985">
    <property type="term" value="F:mannan endo-1,4-beta-mannosidase activity"/>
    <property type="evidence" value="ECO:0007669"/>
    <property type="project" value="UniProtKB-EC"/>
</dbReference>
<dbReference type="STRING" id="1432141.A0A015IKU8"/>
<dbReference type="InterPro" id="IPR045053">
    <property type="entry name" value="MAN-like"/>
</dbReference>
<reference evidence="7 8" key="1">
    <citation type="submission" date="2014-02" db="EMBL/GenBank/DDBJ databases">
        <title>Single nucleus genome sequencing reveals high similarity among nuclei of an endomycorrhizal fungus.</title>
        <authorList>
            <person name="Lin K."/>
            <person name="Geurts R."/>
            <person name="Zhang Z."/>
            <person name="Limpens E."/>
            <person name="Saunders D.G."/>
            <person name="Mu D."/>
            <person name="Pang E."/>
            <person name="Cao H."/>
            <person name="Cha H."/>
            <person name="Lin T."/>
            <person name="Zhou Q."/>
            <person name="Shang Y."/>
            <person name="Li Y."/>
            <person name="Ivanov S."/>
            <person name="Sharma T."/>
            <person name="Velzen R.V."/>
            <person name="Ruijter N.D."/>
            <person name="Aanen D.K."/>
            <person name="Win J."/>
            <person name="Kamoun S."/>
            <person name="Bisseling T."/>
            <person name="Huang S."/>
        </authorList>
    </citation>
    <scope>NUCLEOTIDE SEQUENCE [LARGE SCALE GENOMIC DNA]</scope>
    <source>
        <strain evidence="8">DAOM197198w</strain>
    </source>
</reference>
<evidence type="ECO:0000313" key="7">
    <source>
        <dbReference type="EMBL" id="EXX54770.1"/>
    </source>
</evidence>
<dbReference type="EC" id="3.2.1.78" evidence="3"/>
<keyword evidence="4" id="KW-0378">Hydrolase</keyword>
<evidence type="ECO:0000256" key="3">
    <source>
        <dbReference type="ARBA" id="ARBA00012706"/>
    </source>
</evidence>
<dbReference type="Proteomes" id="UP000022910">
    <property type="component" value="Unassembled WGS sequence"/>
</dbReference>
<dbReference type="SMR" id="A0A015IKU8"/>
<dbReference type="OMA" id="TPQPFRM"/>
<evidence type="ECO:0000256" key="4">
    <source>
        <dbReference type="ARBA" id="ARBA00022801"/>
    </source>
</evidence>
<comment type="catalytic activity">
    <reaction evidence="1">
        <text>Random hydrolysis of (1-&gt;4)-beta-D-mannosidic linkages in mannans, galactomannans and glucomannans.</text>
        <dbReference type="EC" id="3.2.1.78"/>
    </reaction>
</comment>
<dbReference type="SUPFAM" id="SSF51445">
    <property type="entry name" value="(Trans)glycosidases"/>
    <property type="match status" value="1"/>
</dbReference>
<sequence>MNRILVFALYLSIIISLLYLSKFVKISLLESETTNDYEMSTSEKPIISPANKSNIPELSSKEFIKVDGTLFKKNDKSYYIIGANYWQAMNLGAPENGNRSRVLEDLKILKKYGVNCVRIIAGSEGPNGEPYRMYPALMNSPGDYNENVFQGLDWFLAQLSQFNMTAIMVLSNYWHWSGGFAQYVNWVDPSKPIPYPVPEDYSSFELYAARFYSDSSIYSKTQSYYLEHIKSIITRNNTITSQIYKNDPNIFAWELVNEPQAIKVGNDSHNIIFKWIDDTAKFIKELDKNHLVSTGAEGKNGEEWFITMHKSPHIDFTSAHIWVENWGYYNSDDSSLENYQKAETFMLNFLQNVSDWSTQKLNKPLLVGEYGMARDAWSGASKYSPLATVINRTKYFSSLANKVFELEKQKACTGHMFWAFAGIARPSDPTPTWIGDPPHEPPGWYSIYDSDEKTLNVFAEHAKRVAELN</sequence>
<protein>
    <recommendedName>
        <fullName evidence="3">mannan endo-1,4-beta-mannosidase</fullName>
        <ecNumber evidence="3">3.2.1.78</ecNumber>
    </recommendedName>
</protein>
<dbReference type="InterPro" id="IPR017853">
    <property type="entry name" value="GH"/>
</dbReference>
<comment type="caution">
    <text evidence="7">The sequence shown here is derived from an EMBL/GenBank/DDBJ whole genome shotgun (WGS) entry which is preliminary data.</text>
</comment>
<evidence type="ECO:0000259" key="6">
    <source>
        <dbReference type="Pfam" id="PF26410"/>
    </source>
</evidence>
<comment type="similarity">
    <text evidence="2">Belongs to the glycosyl hydrolase 5 (cellulase A) family.</text>
</comment>
<dbReference type="Gene3D" id="3.20.20.80">
    <property type="entry name" value="Glycosidases"/>
    <property type="match status" value="1"/>
</dbReference>
<dbReference type="HOGENOM" id="CLU_031603_2_0_1"/>
<accession>A0A015IKU8</accession>
<dbReference type="PANTHER" id="PTHR31451">
    <property type="match status" value="1"/>
</dbReference>
<keyword evidence="5" id="KW-0326">Glycosidase</keyword>
<dbReference type="InterPro" id="IPR001547">
    <property type="entry name" value="Glyco_hydro_5"/>
</dbReference>
<keyword evidence="8" id="KW-1185">Reference proteome</keyword>
<dbReference type="EMBL" id="JEMT01028422">
    <property type="protein sequence ID" value="EXX54770.1"/>
    <property type="molecule type" value="Genomic_DNA"/>
</dbReference>